<feature type="active site" description="Acyl-thioester intermediate" evidence="2">
    <location>
        <position position="231"/>
    </location>
</feature>
<feature type="active site" description="Proton donor/acceptor" evidence="2">
    <location>
        <position position="140"/>
    </location>
</feature>
<evidence type="ECO:0000256" key="1">
    <source>
        <dbReference type="ARBA" id="ARBA00022801"/>
    </source>
</evidence>
<keyword evidence="3" id="KW-0472">Membrane</keyword>
<proteinExistence type="predicted"/>
<sequence>MKKKIINIIEIILVIILLTSLYRIYNYNKEDKNFKSATREVQEKFEREDVKTSDSGLDEKKKRDQEAIEKIEGLRKDYPSVVGWIRVGGTDIDYPIVKGSDNDYYLNHNYKDEYNVFGAIFMDYRNKEDFSDQNTIIYGHNNQRAGNFKDLHKYEDKDFFKEDRFIEIYSLSGYKKYKVFAVYNADPYDKFRSPSYSEEEGKNLLAYIKEKNLVSGVMPEEIKDILTLQTCSPGDTRLVVQGVLVED</sequence>
<keyword evidence="1" id="KW-0378">Hydrolase</keyword>
<reference evidence="4 5" key="1">
    <citation type="submission" date="2016-01" db="EMBL/GenBank/DDBJ databases">
        <authorList>
            <person name="Oliw E.H."/>
        </authorList>
    </citation>
    <scope>NUCLEOTIDE SEQUENCE [LARGE SCALE GENOMIC DNA]</scope>
    <source>
        <strain evidence="4 5">CMW7756A</strain>
    </source>
</reference>
<keyword evidence="3" id="KW-1133">Transmembrane helix</keyword>
<dbReference type="InterPro" id="IPR009835">
    <property type="entry name" value="SrtB"/>
</dbReference>
<dbReference type="GO" id="GO:0016787">
    <property type="term" value="F:hydrolase activity"/>
    <property type="evidence" value="ECO:0007669"/>
    <property type="project" value="UniProtKB-KW"/>
</dbReference>
<dbReference type="RefSeq" id="WP_060800527.1">
    <property type="nucleotide sequence ID" value="NZ_KQ957105.1"/>
</dbReference>
<name>A0A133PK30_9FIRM</name>
<evidence type="ECO:0000256" key="3">
    <source>
        <dbReference type="SAM" id="Phobius"/>
    </source>
</evidence>
<evidence type="ECO:0000313" key="4">
    <source>
        <dbReference type="EMBL" id="KXA28897.1"/>
    </source>
</evidence>
<dbReference type="InterPro" id="IPR023365">
    <property type="entry name" value="Sortase_dom-sf"/>
</dbReference>
<feature type="transmembrane region" description="Helical" evidence="3">
    <location>
        <begin position="6"/>
        <end position="25"/>
    </location>
</feature>
<dbReference type="Pfam" id="PF04203">
    <property type="entry name" value="Sortase"/>
    <property type="match status" value="1"/>
</dbReference>
<comment type="caution">
    <text evidence="4">The sequence shown here is derived from an EMBL/GenBank/DDBJ whole genome shotgun (WGS) entry which is preliminary data.</text>
</comment>
<protein>
    <submittedName>
        <fullName evidence="4">Sortase, SrtB family</fullName>
    </submittedName>
</protein>
<dbReference type="SUPFAM" id="SSF63817">
    <property type="entry name" value="Sortase"/>
    <property type="match status" value="1"/>
</dbReference>
<evidence type="ECO:0000313" key="5">
    <source>
        <dbReference type="Proteomes" id="UP000070174"/>
    </source>
</evidence>
<organism evidence="4">
    <name type="scientific">Peptoniphilus harei</name>
    <dbReference type="NCBI Taxonomy" id="54005"/>
    <lineage>
        <taxon>Bacteria</taxon>
        <taxon>Bacillati</taxon>
        <taxon>Bacillota</taxon>
        <taxon>Tissierellia</taxon>
        <taxon>Tissierellales</taxon>
        <taxon>Peptoniphilaceae</taxon>
        <taxon>Peptoniphilus</taxon>
    </lineage>
</organism>
<dbReference type="PATRIC" id="fig|54005.3.peg.1492"/>
<dbReference type="Gene3D" id="2.40.260.10">
    <property type="entry name" value="Sortase"/>
    <property type="match status" value="1"/>
</dbReference>
<keyword evidence="3" id="KW-0812">Transmembrane</keyword>
<dbReference type="Proteomes" id="UP000070174">
    <property type="component" value="Unassembled WGS sequence"/>
</dbReference>
<dbReference type="AlphaFoldDB" id="A0A133PK30"/>
<accession>A0A133PK30</accession>
<dbReference type="CDD" id="cd05826">
    <property type="entry name" value="Sortase_B"/>
    <property type="match status" value="1"/>
</dbReference>
<dbReference type="EMBL" id="LRQE01000039">
    <property type="protein sequence ID" value="KXA28897.1"/>
    <property type="molecule type" value="Genomic_DNA"/>
</dbReference>
<evidence type="ECO:0000256" key="2">
    <source>
        <dbReference type="PIRSR" id="PIRSR605754-1"/>
    </source>
</evidence>
<gene>
    <name evidence="4" type="ORF">HMPREF3229_01529</name>
</gene>
<dbReference type="InterPro" id="IPR005754">
    <property type="entry name" value="Sortase"/>
</dbReference>
<dbReference type="NCBIfam" id="TIGR03064">
    <property type="entry name" value="sortase_srtB"/>
    <property type="match status" value="1"/>
</dbReference>